<dbReference type="UniPathway" id="UPA00619">
    <property type="reaction ID" value="UER00676"/>
</dbReference>
<dbReference type="GO" id="GO:0019243">
    <property type="term" value="P:methylglyoxal catabolic process to D-lactate via S-lactoyl-glutathione"/>
    <property type="evidence" value="ECO:0007669"/>
    <property type="project" value="InterPro"/>
</dbReference>
<dbReference type="GeneID" id="7052283"/>
<evidence type="ECO:0000313" key="12">
    <source>
        <dbReference type="JaponicusDB" id="SJAG_01596"/>
    </source>
</evidence>
<evidence type="ECO:0000256" key="3">
    <source>
        <dbReference type="ARBA" id="ARBA00004963"/>
    </source>
</evidence>
<keyword evidence="13" id="KW-1185">Reference proteome</keyword>
<evidence type="ECO:0000256" key="1">
    <source>
        <dbReference type="ARBA" id="ARBA00001623"/>
    </source>
</evidence>
<accession>B6JYD6</accession>
<dbReference type="Gene3D" id="3.60.15.10">
    <property type="entry name" value="Ribonuclease Z/Hydroxyacylglutathione hydrolase-like"/>
    <property type="match status" value="1"/>
</dbReference>
<dbReference type="JaponicusDB" id="SJAG_01596">
    <property type="gene designation" value="glo2"/>
</dbReference>
<name>B6JYD6_SCHJY</name>
<comment type="similarity">
    <text evidence="4">Belongs to the metallo-beta-lactamase superfamily. Glyoxalase II family.</text>
</comment>
<dbReference type="VEuPathDB" id="FungiDB:SJAG_01596"/>
<gene>
    <name evidence="12" type="primary">glo2</name>
    <name evidence="11" type="ORF">SJAG_01596</name>
</gene>
<dbReference type="InterPro" id="IPR001279">
    <property type="entry name" value="Metallo-B-lactamas"/>
</dbReference>
<evidence type="ECO:0000259" key="10">
    <source>
        <dbReference type="SMART" id="SM00849"/>
    </source>
</evidence>
<evidence type="ECO:0000256" key="4">
    <source>
        <dbReference type="ARBA" id="ARBA00006759"/>
    </source>
</evidence>
<reference evidence="11 13" key="1">
    <citation type="journal article" date="2011" name="Science">
        <title>Comparative functional genomics of the fission yeasts.</title>
        <authorList>
            <person name="Rhind N."/>
            <person name="Chen Z."/>
            <person name="Yassour M."/>
            <person name="Thompson D.A."/>
            <person name="Haas B.J."/>
            <person name="Habib N."/>
            <person name="Wapinski I."/>
            <person name="Roy S."/>
            <person name="Lin M.F."/>
            <person name="Heiman D.I."/>
            <person name="Young S.K."/>
            <person name="Furuya K."/>
            <person name="Guo Y."/>
            <person name="Pidoux A."/>
            <person name="Chen H.M."/>
            <person name="Robbertse B."/>
            <person name="Goldberg J.M."/>
            <person name="Aoki K."/>
            <person name="Bayne E.H."/>
            <person name="Berlin A.M."/>
            <person name="Desjardins C.A."/>
            <person name="Dobbs E."/>
            <person name="Dukaj L."/>
            <person name="Fan L."/>
            <person name="FitzGerald M.G."/>
            <person name="French C."/>
            <person name="Gujja S."/>
            <person name="Hansen K."/>
            <person name="Keifenheim D."/>
            <person name="Levin J.Z."/>
            <person name="Mosher R.A."/>
            <person name="Mueller C.A."/>
            <person name="Pfiffner J."/>
            <person name="Priest M."/>
            <person name="Russ C."/>
            <person name="Smialowska A."/>
            <person name="Swoboda P."/>
            <person name="Sykes S.M."/>
            <person name="Vaughn M."/>
            <person name="Vengrova S."/>
            <person name="Yoder R."/>
            <person name="Zeng Q."/>
            <person name="Allshire R."/>
            <person name="Baulcombe D."/>
            <person name="Birren B.W."/>
            <person name="Brown W."/>
            <person name="Ekwall K."/>
            <person name="Kellis M."/>
            <person name="Leatherwood J."/>
            <person name="Levin H."/>
            <person name="Margalit H."/>
            <person name="Martienssen R."/>
            <person name="Nieduszynski C.A."/>
            <person name="Spatafora J.W."/>
            <person name="Friedman N."/>
            <person name="Dalgaard J.Z."/>
            <person name="Baumann P."/>
            <person name="Niki H."/>
            <person name="Regev A."/>
            <person name="Nusbaum C."/>
        </authorList>
    </citation>
    <scope>NUCLEOTIDE SEQUENCE [LARGE SCALE GENOMIC DNA]</scope>
    <source>
        <strain evidence="13">yFS275 / FY16936</strain>
    </source>
</reference>
<dbReference type="RefSeq" id="XP_002172847.1">
    <property type="nucleotide sequence ID" value="XM_002172811.1"/>
</dbReference>
<dbReference type="OMA" id="NYIWLLQ"/>
<keyword evidence="8" id="KW-0862">Zinc</keyword>
<evidence type="ECO:0000256" key="8">
    <source>
        <dbReference type="ARBA" id="ARBA00022833"/>
    </source>
</evidence>
<dbReference type="Proteomes" id="UP000001744">
    <property type="component" value="Unassembled WGS sequence"/>
</dbReference>
<dbReference type="OrthoDB" id="515692at2759"/>
<dbReference type="EC" id="3.1.2.6" evidence="5"/>
<dbReference type="HAMAP" id="MF_01374">
    <property type="entry name" value="Glyoxalase_2"/>
    <property type="match status" value="1"/>
</dbReference>
<evidence type="ECO:0000313" key="11">
    <source>
        <dbReference type="EMBL" id="EEB06554.1"/>
    </source>
</evidence>
<dbReference type="STRING" id="402676.B6JYD6"/>
<dbReference type="GO" id="GO:0046872">
    <property type="term" value="F:metal ion binding"/>
    <property type="evidence" value="ECO:0007669"/>
    <property type="project" value="UniProtKB-KW"/>
</dbReference>
<dbReference type="EMBL" id="KE651168">
    <property type="protein sequence ID" value="EEB06554.1"/>
    <property type="molecule type" value="Genomic_DNA"/>
</dbReference>
<dbReference type="InterPro" id="IPR017782">
    <property type="entry name" value="Hydroxyacylglutathione_Hdrlase"/>
</dbReference>
<dbReference type="InterPro" id="IPR035680">
    <property type="entry name" value="Clx_II_MBL"/>
</dbReference>
<dbReference type="InterPro" id="IPR036866">
    <property type="entry name" value="RibonucZ/Hydroxyglut_hydro"/>
</dbReference>
<keyword evidence="7 11" id="KW-0378">Hydrolase</keyword>
<evidence type="ECO:0000256" key="7">
    <source>
        <dbReference type="ARBA" id="ARBA00022801"/>
    </source>
</evidence>
<dbReference type="NCBIfam" id="TIGR03413">
    <property type="entry name" value="GSH_gloB"/>
    <property type="match status" value="1"/>
</dbReference>
<protein>
    <recommendedName>
        <fullName evidence="5">hydroxyacylglutathione hydrolase</fullName>
        <ecNumber evidence="5">3.1.2.6</ecNumber>
    </recommendedName>
    <alternativeName>
        <fullName evidence="9">Glyoxalase II</fullName>
    </alternativeName>
</protein>
<dbReference type="SUPFAM" id="SSF56281">
    <property type="entry name" value="Metallo-hydrolase/oxidoreductase"/>
    <property type="match status" value="1"/>
</dbReference>
<sequence length="257" mass="28265">MSSFHIKPIWMWKGSGDNYAYLLTCDKTKAAAIVDPAEPSSVIPILKNAIANKEIDLKAIITTHHHSDHAGGNRELLKQFPNLTVYGGQNVSQVSHVPKDHEVIQIGDVKVTALHTPCHTRDSICYYVDSPEKRAVFTGDTLFTAGCGRFFEGEADEMDHALNTVLGSLPDDTVTYPGHEYTKSNAAFASKVFSTPALTKLVEFCKSHESTTGQFTIGDEKKFNPFFQLSNADVRAATKTNNRVDTMAKLRAMKNAS</sequence>
<comment type="pathway">
    <text evidence="3">Secondary metabolite metabolism; methylglyoxal degradation; (R)-lactate from methylglyoxal: step 2/2.</text>
</comment>
<dbReference type="PANTHER" id="PTHR11935:SF94">
    <property type="entry name" value="TENZING NORGAY, ISOFORM C"/>
    <property type="match status" value="1"/>
</dbReference>
<evidence type="ECO:0000256" key="5">
    <source>
        <dbReference type="ARBA" id="ARBA00011917"/>
    </source>
</evidence>
<evidence type="ECO:0000256" key="6">
    <source>
        <dbReference type="ARBA" id="ARBA00022723"/>
    </source>
</evidence>
<dbReference type="InterPro" id="IPR032282">
    <property type="entry name" value="HAGH_C"/>
</dbReference>
<evidence type="ECO:0000256" key="2">
    <source>
        <dbReference type="ARBA" id="ARBA00001947"/>
    </source>
</evidence>
<evidence type="ECO:0000313" key="13">
    <source>
        <dbReference type="Proteomes" id="UP000001744"/>
    </source>
</evidence>
<dbReference type="GO" id="GO:0004416">
    <property type="term" value="F:hydroxyacylglutathione hydrolase activity"/>
    <property type="evidence" value="ECO:0000318"/>
    <property type="project" value="GO_Central"/>
</dbReference>
<dbReference type="HOGENOM" id="CLU_030571_4_0_1"/>
<dbReference type="Pfam" id="PF00753">
    <property type="entry name" value="Lactamase_B"/>
    <property type="match status" value="1"/>
</dbReference>
<feature type="domain" description="Metallo-beta-lactamase" evidence="10">
    <location>
        <begin position="17"/>
        <end position="179"/>
    </location>
</feature>
<dbReference type="CDD" id="cd07723">
    <property type="entry name" value="hydroxyacylglutathione_hydrolase_MBL-fold"/>
    <property type="match status" value="1"/>
</dbReference>
<proteinExistence type="inferred from homology"/>
<dbReference type="eggNOG" id="KOG0813">
    <property type="taxonomic scope" value="Eukaryota"/>
</dbReference>
<comment type="catalytic activity">
    <reaction evidence="1">
        <text>an S-(2-hydroxyacyl)glutathione + H2O = a 2-hydroxy carboxylate + glutathione + H(+)</text>
        <dbReference type="Rhea" id="RHEA:21864"/>
        <dbReference type="ChEBI" id="CHEBI:15377"/>
        <dbReference type="ChEBI" id="CHEBI:15378"/>
        <dbReference type="ChEBI" id="CHEBI:57925"/>
        <dbReference type="ChEBI" id="CHEBI:58896"/>
        <dbReference type="ChEBI" id="CHEBI:71261"/>
        <dbReference type="EC" id="3.1.2.6"/>
    </reaction>
</comment>
<keyword evidence="6" id="KW-0479">Metal-binding</keyword>
<dbReference type="AlphaFoldDB" id="B6JYD6"/>
<dbReference type="SMART" id="SM00849">
    <property type="entry name" value="Lactamase_B"/>
    <property type="match status" value="1"/>
</dbReference>
<dbReference type="PANTHER" id="PTHR11935">
    <property type="entry name" value="BETA LACTAMASE DOMAIN"/>
    <property type="match status" value="1"/>
</dbReference>
<organism evidence="11 13">
    <name type="scientific">Schizosaccharomyces japonicus (strain yFS275 / FY16936)</name>
    <name type="common">Fission yeast</name>
    <dbReference type="NCBI Taxonomy" id="402676"/>
    <lineage>
        <taxon>Eukaryota</taxon>
        <taxon>Fungi</taxon>
        <taxon>Dikarya</taxon>
        <taxon>Ascomycota</taxon>
        <taxon>Taphrinomycotina</taxon>
        <taxon>Schizosaccharomycetes</taxon>
        <taxon>Schizosaccharomycetales</taxon>
        <taxon>Schizosaccharomycetaceae</taxon>
        <taxon>Schizosaccharomyces</taxon>
    </lineage>
</organism>
<dbReference type="Pfam" id="PF16123">
    <property type="entry name" value="HAGH_C"/>
    <property type="match status" value="1"/>
</dbReference>
<comment type="cofactor">
    <cofactor evidence="2">
        <name>Zn(2+)</name>
        <dbReference type="ChEBI" id="CHEBI:29105"/>
    </cofactor>
</comment>
<evidence type="ECO:0000256" key="9">
    <source>
        <dbReference type="ARBA" id="ARBA00031044"/>
    </source>
</evidence>